<dbReference type="InterPro" id="IPR001638">
    <property type="entry name" value="Solute-binding_3/MltF_N"/>
</dbReference>
<dbReference type="PANTHER" id="PTHR35936">
    <property type="entry name" value="MEMBRANE-BOUND LYTIC MUREIN TRANSGLYCOSYLASE F"/>
    <property type="match status" value="1"/>
</dbReference>
<dbReference type="RefSeq" id="WP_252675714.1">
    <property type="nucleotide sequence ID" value="NZ_JAMXHT010000001.1"/>
</dbReference>
<evidence type="ECO:0000256" key="1">
    <source>
        <dbReference type="ARBA" id="ARBA00022729"/>
    </source>
</evidence>
<keyword evidence="1" id="KW-0732">Signal</keyword>
<gene>
    <name evidence="3" type="ORF">NG900_00725</name>
</gene>
<dbReference type="Proteomes" id="UP001162811">
    <property type="component" value="Unassembled WGS sequence"/>
</dbReference>
<keyword evidence="4" id="KW-1185">Reference proteome</keyword>
<dbReference type="EMBL" id="JAMXHT010000001">
    <property type="protein sequence ID" value="MCO5396713.1"/>
    <property type="molecule type" value="Genomic_DNA"/>
</dbReference>
<dbReference type="SMART" id="SM00062">
    <property type="entry name" value="PBPb"/>
    <property type="match status" value="1"/>
</dbReference>
<dbReference type="Pfam" id="PF00497">
    <property type="entry name" value="SBP_bac_3"/>
    <property type="match status" value="1"/>
</dbReference>
<evidence type="ECO:0000313" key="4">
    <source>
        <dbReference type="Proteomes" id="UP001162811"/>
    </source>
</evidence>
<reference evidence="3" key="2">
    <citation type="journal article" date="2023" name="Front. Microbiol.">
        <title>Ralstonia chuxiongensis sp. nov., Ralstonia mojiangensis sp. nov., and Ralstonia soli sp. nov., isolated from tobacco fields, are three novel species in the family Burkholderiaceae.</title>
        <authorList>
            <person name="Lu C.H."/>
            <person name="Zhang Y.Y."/>
            <person name="Jiang N."/>
            <person name="Chen W."/>
            <person name="Shao X."/>
            <person name="Zhao Z.M."/>
            <person name="Lu W.L."/>
            <person name="Hu X."/>
            <person name="Xi Y.X."/>
            <person name="Zou S.Y."/>
            <person name="Wei Q.J."/>
            <person name="Lin Z.L."/>
            <person name="Gong L."/>
            <person name="Gai X.T."/>
            <person name="Zhang L.Q."/>
            <person name="Li J.Y."/>
            <person name="Jin Y."/>
            <person name="Xia Z.Y."/>
        </authorList>
    </citation>
    <scope>NUCLEOTIDE SEQUENCE</scope>
    <source>
        <strain evidence="3">21MJYT02-11</strain>
    </source>
</reference>
<reference evidence="3" key="1">
    <citation type="submission" date="2022-06" db="EMBL/GenBank/DDBJ databases">
        <authorList>
            <person name="Lu C.-H."/>
        </authorList>
    </citation>
    <scope>NUCLEOTIDE SEQUENCE</scope>
    <source>
        <strain evidence="3">21MJYT02-11</strain>
    </source>
</reference>
<feature type="domain" description="Solute-binding protein family 3/N-terminal" evidence="2">
    <location>
        <begin position="78"/>
        <end position="302"/>
    </location>
</feature>
<dbReference type="SUPFAM" id="SSF53850">
    <property type="entry name" value="Periplasmic binding protein-like II"/>
    <property type="match status" value="1"/>
</dbReference>
<organism evidence="3 4">
    <name type="scientific">Ralstonia soli</name>
    <dbReference type="NCBI Taxonomy" id="2953896"/>
    <lineage>
        <taxon>Bacteria</taxon>
        <taxon>Pseudomonadati</taxon>
        <taxon>Pseudomonadota</taxon>
        <taxon>Betaproteobacteria</taxon>
        <taxon>Burkholderiales</taxon>
        <taxon>Burkholderiaceae</taxon>
        <taxon>Ralstonia</taxon>
    </lineage>
</organism>
<proteinExistence type="predicted"/>
<name>A0ABT1AEA9_9RALS</name>
<evidence type="ECO:0000259" key="2">
    <source>
        <dbReference type="SMART" id="SM00062"/>
    </source>
</evidence>
<protein>
    <submittedName>
        <fullName evidence="3">Transporter substrate-binding domain-containing protein</fullName>
    </submittedName>
</protein>
<dbReference type="Gene3D" id="3.40.190.10">
    <property type="entry name" value="Periplasmic binding protein-like II"/>
    <property type="match status" value="2"/>
</dbReference>
<sequence length="314" mass="33231">MSNTGAKLHGAGMGLNTRHLETIIHFFTTRSTGDSQMKLAQNILCGTAAIALGVTGICNDAYADCKPAHEMKTLVPGTLTVSTMMLPPYNIPGKDGSMSGVEGDILKRIGDMECLKIHALQVDTAAEIQYVTTGKADMSAGNWYATAERAKVLGLTAPVYLDQPGIFSKDGLTKFSQLKGRTVGTVQGYNWVGDLQTMYGDDLRLYPTPVALEQDLATGRVDSGVDSPGAGLHAQKKGGYPGIKIKVAEPDPKIRASVEPAQIVFLHSKSSVQLGEALNADIATLRKSGAIAQILKSYGLDARSADVGPARLIN</sequence>
<accession>A0ABT1AEA9</accession>
<comment type="caution">
    <text evidence="3">The sequence shown here is derived from an EMBL/GenBank/DDBJ whole genome shotgun (WGS) entry which is preliminary data.</text>
</comment>
<evidence type="ECO:0000313" key="3">
    <source>
        <dbReference type="EMBL" id="MCO5396713.1"/>
    </source>
</evidence>